<dbReference type="InterPro" id="IPR057304">
    <property type="entry name" value="PDE8-like_REC_N"/>
</dbReference>
<keyword evidence="1" id="KW-0812">Transmembrane</keyword>
<dbReference type="EMBL" id="KB096633">
    <property type="protein sequence ID" value="ESO03435.1"/>
    <property type="molecule type" value="Genomic_DNA"/>
</dbReference>
<protein>
    <recommendedName>
        <fullName evidence="2">PDE8-like REC N-terminal domain-containing protein</fullName>
    </recommendedName>
</protein>
<gene>
    <name evidence="4" type="primary">20204661</name>
    <name evidence="3" type="ORF">HELRODRAFT_173731</name>
</gene>
<dbReference type="RefSeq" id="XP_009018583.1">
    <property type="nucleotide sequence ID" value="XM_009020335.1"/>
</dbReference>
<dbReference type="GeneID" id="20204661"/>
<evidence type="ECO:0000313" key="5">
    <source>
        <dbReference type="Proteomes" id="UP000015101"/>
    </source>
</evidence>
<dbReference type="EMBL" id="AMQM01004690">
    <property type="status" value="NOT_ANNOTATED_CDS"/>
    <property type="molecule type" value="Genomic_DNA"/>
</dbReference>
<evidence type="ECO:0000259" key="2">
    <source>
        <dbReference type="Pfam" id="PF23198"/>
    </source>
</evidence>
<name>T1F762_HELRO</name>
<evidence type="ECO:0000313" key="4">
    <source>
        <dbReference type="EnsemblMetazoa" id="HelroP173731"/>
    </source>
</evidence>
<evidence type="ECO:0000256" key="1">
    <source>
        <dbReference type="SAM" id="Phobius"/>
    </source>
</evidence>
<reference evidence="5" key="1">
    <citation type="submission" date="2012-12" db="EMBL/GenBank/DDBJ databases">
        <authorList>
            <person name="Hellsten U."/>
            <person name="Grimwood J."/>
            <person name="Chapman J.A."/>
            <person name="Shapiro H."/>
            <person name="Aerts A."/>
            <person name="Otillar R.P."/>
            <person name="Terry A.Y."/>
            <person name="Boore J.L."/>
            <person name="Simakov O."/>
            <person name="Marletaz F."/>
            <person name="Cho S.-J."/>
            <person name="Edsinger-Gonzales E."/>
            <person name="Havlak P."/>
            <person name="Kuo D.-H."/>
            <person name="Larsson T."/>
            <person name="Lv J."/>
            <person name="Arendt D."/>
            <person name="Savage R."/>
            <person name="Osoegawa K."/>
            <person name="de Jong P."/>
            <person name="Lindberg D.R."/>
            <person name="Seaver E.C."/>
            <person name="Weisblat D.A."/>
            <person name="Putnam N.H."/>
            <person name="Grigoriev I.V."/>
            <person name="Rokhsar D.S."/>
        </authorList>
    </citation>
    <scope>NUCLEOTIDE SEQUENCE</scope>
</reference>
<keyword evidence="5" id="KW-1185">Reference proteome</keyword>
<proteinExistence type="predicted"/>
<dbReference type="InParanoid" id="T1F762"/>
<reference evidence="3 5" key="2">
    <citation type="journal article" date="2013" name="Nature">
        <title>Insights into bilaterian evolution from three spiralian genomes.</title>
        <authorList>
            <person name="Simakov O."/>
            <person name="Marletaz F."/>
            <person name="Cho S.J."/>
            <person name="Edsinger-Gonzales E."/>
            <person name="Havlak P."/>
            <person name="Hellsten U."/>
            <person name="Kuo D.H."/>
            <person name="Larsson T."/>
            <person name="Lv J."/>
            <person name="Arendt D."/>
            <person name="Savage R."/>
            <person name="Osoegawa K."/>
            <person name="de Jong P."/>
            <person name="Grimwood J."/>
            <person name="Chapman J.A."/>
            <person name="Shapiro H."/>
            <person name="Aerts A."/>
            <person name="Otillar R.P."/>
            <person name="Terry A.Y."/>
            <person name="Boore J.L."/>
            <person name="Grigoriev I.V."/>
            <person name="Lindberg D.R."/>
            <person name="Seaver E.C."/>
            <person name="Weisblat D.A."/>
            <person name="Putnam N.H."/>
            <person name="Rokhsar D.S."/>
        </authorList>
    </citation>
    <scope>NUCLEOTIDE SEQUENCE</scope>
</reference>
<evidence type="ECO:0000313" key="3">
    <source>
        <dbReference type="EMBL" id="ESO03435.1"/>
    </source>
</evidence>
<dbReference type="EnsemblMetazoa" id="HelroT173731">
    <property type="protein sequence ID" value="HelroP173731"/>
    <property type="gene ID" value="HelroG173731"/>
</dbReference>
<feature type="transmembrane region" description="Helical" evidence="1">
    <location>
        <begin position="101"/>
        <end position="128"/>
    </location>
</feature>
<dbReference type="HOGENOM" id="CLU_1857443_0_0_1"/>
<dbReference type="CTD" id="20204661"/>
<accession>T1F762</accession>
<feature type="domain" description="PDE8-like REC N-terminal" evidence="2">
    <location>
        <begin position="9"/>
        <end position="75"/>
    </location>
</feature>
<organism evidence="4 5">
    <name type="scientific">Helobdella robusta</name>
    <name type="common">Californian leech</name>
    <dbReference type="NCBI Taxonomy" id="6412"/>
    <lineage>
        <taxon>Eukaryota</taxon>
        <taxon>Metazoa</taxon>
        <taxon>Spiralia</taxon>
        <taxon>Lophotrochozoa</taxon>
        <taxon>Annelida</taxon>
        <taxon>Clitellata</taxon>
        <taxon>Hirudinea</taxon>
        <taxon>Rhynchobdellida</taxon>
        <taxon>Glossiphoniidae</taxon>
        <taxon>Helobdella</taxon>
    </lineage>
</organism>
<dbReference type="KEGG" id="hro:HELRODRAFT_173731"/>
<dbReference type="Pfam" id="PF23198">
    <property type="entry name" value="PDE8A_N"/>
    <property type="match status" value="1"/>
</dbReference>
<keyword evidence="1" id="KW-1133">Transmembrane helix</keyword>
<sequence length="138" mass="15590">MGACVCHAEILLVFKSSSNPQCQSFVRSAEKLKYHCTAVSSVEQVIDKYRSTYFDVVIVDARQGSLIDPIECSKITDHDASRMMSMIKAGYTRHLHRRLSFIISISCELPYDVISLIFIIFITIIFFINNSIPIPPSP</sequence>
<reference evidence="4" key="3">
    <citation type="submission" date="2015-06" db="UniProtKB">
        <authorList>
            <consortium name="EnsemblMetazoa"/>
        </authorList>
    </citation>
    <scope>IDENTIFICATION</scope>
</reference>
<keyword evidence="1" id="KW-0472">Membrane</keyword>
<dbReference type="AlphaFoldDB" id="T1F762"/>
<dbReference type="Proteomes" id="UP000015101">
    <property type="component" value="Unassembled WGS sequence"/>
</dbReference>